<gene>
    <name evidence="1" type="ordered locus">AALP_Aa5g283700</name>
</gene>
<dbReference type="Proteomes" id="UP000029120">
    <property type="component" value="Chromosome 5"/>
</dbReference>
<evidence type="ECO:0008006" key="3">
    <source>
        <dbReference type="Google" id="ProtNLM"/>
    </source>
</evidence>
<organism evidence="1 2">
    <name type="scientific">Arabis alpina</name>
    <name type="common">Alpine rock-cress</name>
    <dbReference type="NCBI Taxonomy" id="50452"/>
    <lineage>
        <taxon>Eukaryota</taxon>
        <taxon>Viridiplantae</taxon>
        <taxon>Streptophyta</taxon>
        <taxon>Embryophyta</taxon>
        <taxon>Tracheophyta</taxon>
        <taxon>Spermatophyta</taxon>
        <taxon>Magnoliopsida</taxon>
        <taxon>eudicotyledons</taxon>
        <taxon>Gunneridae</taxon>
        <taxon>Pentapetalae</taxon>
        <taxon>rosids</taxon>
        <taxon>malvids</taxon>
        <taxon>Brassicales</taxon>
        <taxon>Brassicaceae</taxon>
        <taxon>Arabideae</taxon>
        <taxon>Arabis</taxon>
    </lineage>
</organism>
<dbReference type="InterPro" id="IPR021899">
    <property type="entry name" value="DUF3511"/>
</dbReference>
<dbReference type="OrthoDB" id="660385at2759"/>
<dbReference type="PANTHER" id="PTHR33193">
    <property type="entry name" value="DOMAIN PROTEIN, PUTATIVE (DUF3511)-RELATED"/>
    <property type="match status" value="1"/>
</dbReference>
<protein>
    <recommendedName>
        <fullName evidence="3">DUF3511 domain-containing protein</fullName>
    </recommendedName>
</protein>
<sequence>MDGFVSNHRTLAVDRWIDIINGKGYGANGSNQIQSTRPGSLDLIPSIPPPPGQSSTAIVAPWRFIDPETKRKRRIATYKAYAMEGKVKSTVKKGFRWIKIRCSQIIHG</sequence>
<dbReference type="Pfam" id="PF12023">
    <property type="entry name" value="DUF3511"/>
    <property type="match status" value="1"/>
</dbReference>
<evidence type="ECO:0000313" key="1">
    <source>
        <dbReference type="EMBL" id="KFK35432.1"/>
    </source>
</evidence>
<dbReference type="PANTHER" id="PTHR33193:SF13">
    <property type="entry name" value="EXPRESSED PROTEIN"/>
    <property type="match status" value="1"/>
</dbReference>
<keyword evidence="2" id="KW-1185">Reference proteome</keyword>
<evidence type="ECO:0000313" key="2">
    <source>
        <dbReference type="Proteomes" id="UP000029120"/>
    </source>
</evidence>
<dbReference type="EMBL" id="CM002873">
    <property type="protein sequence ID" value="KFK35432.1"/>
    <property type="molecule type" value="Genomic_DNA"/>
</dbReference>
<name>A0A087GZY0_ARAAL</name>
<dbReference type="AlphaFoldDB" id="A0A087GZY0"/>
<dbReference type="OMA" id="WRFIDPE"/>
<accession>A0A087GZY0</accession>
<reference evidence="2" key="1">
    <citation type="journal article" date="2015" name="Nat. Plants">
        <title>Genome expansion of Arabis alpina linked with retrotransposition and reduced symmetric DNA methylation.</title>
        <authorList>
            <person name="Willing E.M."/>
            <person name="Rawat V."/>
            <person name="Mandakova T."/>
            <person name="Maumus F."/>
            <person name="James G.V."/>
            <person name="Nordstroem K.J."/>
            <person name="Becker C."/>
            <person name="Warthmann N."/>
            <person name="Chica C."/>
            <person name="Szarzynska B."/>
            <person name="Zytnicki M."/>
            <person name="Albani M.C."/>
            <person name="Kiefer C."/>
            <person name="Bergonzi S."/>
            <person name="Castaings L."/>
            <person name="Mateos J.L."/>
            <person name="Berns M.C."/>
            <person name="Bujdoso N."/>
            <person name="Piofczyk T."/>
            <person name="de Lorenzo L."/>
            <person name="Barrero-Sicilia C."/>
            <person name="Mateos I."/>
            <person name="Piednoel M."/>
            <person name="Hagmann J."/>
            <person name="Chen-Min-Tao R."/>
            <person name="Iglesias-Fernandez R."/>
            <person name="Schuster S.C."/>
            <person name="Alonso-Blanco C."/>
            <person name="Roudier F."/>
            <person name="Carbonero P."/>
            <person name="Paz-Ares J."/>
            <person name="Davis S.J."/>
            <person name="Pecinka A."/>
            <person name="Quesneville H."/>
            <person name="Colot V."/>
            <person name="Lysak M.A."/>
            <person name="Weigel D."/>
            <person name="Coupland G."/>
            <person name="Schneeberger K."/>
        </authorList>
    </citation>
    <scope>NUCLEOTIDE SEQUENCE [LARGE SCALE GENOMIC DNA]</scope>
    <source>
        <strain evidence="2">cv. Pajares</strain>
    </source>
</reference>
<proteinExistence type="predicted"/>
<dbReference type="Gramene" id="KFK35432">
    <property type="protein sequence ID" value="KFK35432"/>
    <property type="gene ID" value="AALP_AA5G283700"/>
</dbReference>